<protein>
    <submittedName>
        <fullName evidence="1">CLUMA_CG004095, isoform A</fullName>
    </submittedName>
</protein>
<reference evidence="1 2" key="1">
    <citation type="submission" date="2015-04" db="EMBL/GenBank/DDBJ databases">
        <authorList>
            <person name="Syromyatnikov M.Y."/>
            <person name="Popov V.N."/>
        </authorList>
    </citation>
    <scope>NUCLEOTIDE SEQUENCE [LARGE SCALE GENOMIC DNA]</scope>
</reference>
<accession>A0A1J1HV34</accession>
<evidence type="ECO:0000313" key="2">
    <source>
        <dbReference type="Proteomes" id="UP000183832"/>
    </source>
</evidence>
<organism evidence="1 2">
    <name type="scientific">Clunio marinus</name>
    <dbReference type="NCBI Taxonomy" id="568069"/>
    <lineage>
        <taxon>Eukaryota</taxon>
        <taxon>Metazoa</taxon>
        <taxon>Ecdysozoa</taxon>
        <taxon>Arthropoda</taxon>
        <taxon>Hexapoda</taxon>
        <taxon>Insecta</taxon>
        <taxon>Pterygota</taxon>
        <taxon>Neoptera</taxon>
        <taxon>Endopterygota</taxon>
        <taxon>Diptera</taxon>
        <taxon>Nematocera</taxon>
        <taxon>Chironomoidea</taxon>
        <taxon>Chironomidae</taxon>
        <taxon>Clunio</taxon>
    </lineage>
</organism>
<proteinExistence type="predicted"/>
<dbReference type="Proteomes" id="UP000183832">
    <property type="component" value="Unassembled WGS sequence"/>
</dbReference>
<dbReference type="EMBL" id="CVRI01000018">
    <property type="protein sequence ID" value="CRK90350.1"/>
    <property type="molecule type" value="Genomic_DNA"/>
</dbReference>
<sequence length="79" mass="9051">MEFFSVYAASALINNGTSAFEYCSMWKKDPLDLFVLWLIFKSGAEFKFQVVEGECEKDTKCAFIHQQQALEPSACKRDL</sequence>
<gene>
    <name evidence="1" type="ORF">CLUMA_CG004095</name>
</gene>
<keyword evidence="2" id="KW-1185">Reference proteome</keyword>
<evidence type="ECO:0000313" key="1">
    <source>
        <dbReference type="EMBL" id="CRK90350.1"/>
    </source>
</evidence>
<name>A0A1J1HV34_9DIPT</name>
<dbReference type="AlphaFoldDB" id="A0A1J1HV34"/>